<keyword evidence="2" id="KW-0808">Transferase</keyword>
<reference evidence="9" key="3">
    <citation type="submission" date="2015-06" db="UniProtKB">
        <authorList>
            <consortium name="EnsemblMetazoa"/>
        </authorList>
    </citation>
    <scope>IDENTIFICATION</scope>
</reference>
<dbReference type="InterPro" id="IPR005636">
    <property type="entry name" value="DTW"/>
</dbReference>
<gene>
    <name evidence="8" type="ORF">CAPTEDRAFT_180007</name>
</gene>
<evidence type="ECO:0000256" key="3">
    <source>
        <dbReference type="ARBA" id="ARBA00022691"/>
    </source>
</evidence>
<dbReference type="PANTHER" id="PTHR21392">
    <property type="entry name" value="TRNA-URIDINE AMINOCARBOXYPROPYLTRANSFERASE 2"/>
    <property type="match status" value="1"/>
</dbReference>
<dbReference type="SMART" id="SM01144">
    <property type="entry name" value="DTW"/>
    <property type="match status" value="1"/>
</dbReference>
<evidence type="ECO:0000313" key="9">
    <source>
        <dbReference type="EnsemblMetazoa" id="CapteP180007"/>
    </source>
</evidence>
<dbReference type="EC" id="2.5.1.25" evidence="1"/>
<comment type="catalytic activity">
    <reaction evidence="6">
        <text>a uridine in tRNA + S-adenosyl-L-methionine = a 3-[(3S)-3-amino-3-carboxypropyl]uridine in tRNA + S-methyl-5'-thioadenosine + H(+)</text>
        <dbReference type="Rhea" id="RHEA:62432"/>
        <dbReference type="Rhea" id="RHEA-COMP:13339"/>
        <dbReference type="Rhea" id="RHEA-COMP:16092"/>
        <dbReference type="ChEBI" id="CHEBI:15378"/>
        <dbReference type="ChEBI" id="CHEBI:17509"/>
        <dbReference type="ChEBI" id="CHEBI:59789"/>
        <dbReference type="ChEBI" id="CHEBI:65315"/>
        <dbReference type="ChEBI" id="CHEBI:82930"/>
        <dbReference type="EC" id="2.5.1.25"/>
    </reaction>
</comment>
<dbReference type="Proteomes" id="UP000014760">
    <property type="component" value="Unassembled WGS sequence"/>
</dbReference>
<dbReference type="EMBL" id="AMQN01012538">
    <property type="status" value="NOT_ANNOTATED_CDS"/>
    <property type="molecule type" value="Genomic_DNA"/>
</dbReference>
<evidence type="ECO:0000256" key="2">
    <source>
        <dbReference type="ARBA" id="ARBA00022679"/>
    </source>
</evidence>
<dbReference type="AlphaFoldDB" id="R7TJJ8"/>
<keyword evidence="4" id="KW-0819">tRNA processing</keyword>
<evidence type="ECO:0000256" key="6">
    <source>
        <dbReference type="ARBA" id="ARBA00048718"/>
    </source>
</evidence>
<evidence type="ECO:0000313" key="8">
    <source>
        <dbReference type="EMBL" id="ELT93859.1"/>
    </source>
</evidence>
<sequence length="270" mass="30359">MSEVGEDSGFLDVWADFGDDLPDPPAKRPVCDKCLRPSTACWCPYLPREPLSVHTTIYILQHPFEERKRSLQTGIMLKNGLAPGKCRILQGKRFSLKRYVRLNTTIIDANLCLKRYPELESVIANPNTILVFPGPKALDLNDYAETCRSDQNVNLIMLDGTWAQAKGIYNKSPFLHHLTQVQLSGTGLSEYVIRTQPNDSSLSTLETAAIALSAIEKSPTIRETLVRPLRAMCDFQIKHGAVRHQSKQYLIDNGLYKSRNDRNKITSAKS</sequence>
<accession>R7TJJ8</accession>
<dbReference type="GO" id="GO:0016432">
    <property type="term" value="F:tRNA-uridine aminocarboxypropyltransferase activity"/>
    <property type="evidence" value="ECO:0007669"/>
    <property type="project" value="UniProtKB-EC"/>
</dbReference>
<dbReference type="EnsemblMetazoa" id="CapteT180007">
    <property type="protein sequence ID" value="CapteP180007"/>
    <property type="gene ID" value="CapteG180007"/>
</dbReference>
<comment type="similarity">
    <text evidence="5">Belongs to the TDD superfamily. DTWD2 family.</text>
</comment>
<reference evidence="8 10" key="2">
    <citation type="journal article" date="2013" name="Nature">
        <title>Insights into bilaterian evolution from three spiralian genomes.</title>
        <authorList>
            <person name="Simakov O."/>
            <person name="Marletaz F."/>
            <person name="Cho S.J."/>
            <person name="Edsinger-Gonzales E."/>
            <person name="Havlak P."/>
            <person name="Hellsten U."/>
            <person name="Kuo D.H."/>
            <person name="Larsson T."/>
            <person name="Lv J."/>
            <person name="Arendt D."/>
            <person name="Savage R."/>
            <person name="Osoegawa K."/>
            <person name="de Jong P."/>
            <person name="Grimwood J."/>
            <person name="Chapman J.A."/>
            <person name="Shapiro H."/>
            <person name="Aerts A."/>
            <person name="Otillar R.P."/>
            <person name="Terry A.Y."/>
            <person name="Boore J.L."/>
            <person name="Grigoriev I.V."/>
            <person name="Lindberg D.R."/>
            <person name="Seaver E.C."/>
            <person name="Weisblat D.A."/>
            <person name="Putnam N.H."/>
            <person name="Rokhsar D.S."/>
        </authorList>
    </citation>
    <scope>NUCLEOTIDE SEQUENCE</scope>
    <source>
        <strain evidence="8 10">I ESC-2004</strain>
    </source>
</reference>
<dbReference type="InterPro" id="IPR039262">
    <property type="entry name" value="DTWD2/TAPT"/>
</dbReference>
<keyword evidence="10" id="KW-1185">Reference proteome</keyword>
<dbReference type="OMA" id="GTWRKAF"/>
<dbReference type="Pfam" id="PF03942">
    <property type="entry name" value="DTW"/>
    <property type="match status" value="1"/>
</dbReference>
<proteinExistence type="inferred from homology"/>
<organism evidence="8">
    <name type="scientific">Capitella teleta</name>
    <name type="common">Polychaete worm</name>
    <dbReference type="NCBI Taxonomy" id="283909"/>
    <lineage>
        <taxon>Eukaryota</taxon>
        <taxon>Metazoa</taxon>
        <taxon>Spiralia</taxon>
        <taxon>Lophotrochozoa</taxon>
        <taxon>Annelida</taxon>
        <taxon>Polychaeta</taxon>
        <taxon>Sedentaria</taxon>
        <taxon>Scolecida</taxon>
        <taxon>Capitellidae</taxon>
        <taxon>Capitella</taxon>
    </lineage>
</organism>
<name>R7TJJ8_CAPTE</name>
<evidence type="ECO:0000256" key="1">
    <source>
        <dbReference type="ARBA" id="ARBA00012386"/>
    </source>
</evidence>
<dbReference type="OrthoDB" id="408541at2759"/>
<keyword evidence="3" id="KW-0949">S-adenosyl-L-methionine</keyword>
<dbReference type="PANTHER" id="PTHR21392:SF0">
    <property type="entry name" value="TRNA-URIDINE AMINOCARBOXYPROPYLTRANSFERASE 2"/>
    <property type="match status" value="1"/>
</dbReference>
<dbReference type="GO" id="GO:0008033">
    <property type="term" value="P:tRNA processing"/>
    <property type="evidence" value="ECO:0007669"/>
    <property type="project" value="UniProtKB-KW"/>
</dbReference>
<dbReference type="FunCoup" id="R7TJJ8">
    <property type="interactions" value="477"/>
</dbReference>
<evidence type="ECO:0000259" key="7">
    <source>
        <dbReference type="SMART" id="SM01144"/>
    </source>
</evidence>
<feature type="domain" description="DTW" evidence="7">
    <location>
        <begin position="27"/>
        <end position="241"/>
    </location>
</feature>
<dbReference type="EMBL" id="KB309592">
    <property type="protein sequence ID" value="ELT93859.1"/>
    <property type="molecule type" value="Genomic_DNA"/>
</dbReference>
<evidence type="ECO:0000313" key="10">
    <source>
        <dbReference type="Proteomes" id="UP000014760"/>
    </source>
</evidence>
<evidence type="ECO:0000256" key="4">
    <source>
        <dbReference type="ARBA" id="ARBA00022694"/>
    </source>
</evidence>
<protein>
    <recommendedName>
        <fullName evidence="1">tRNA-uridine aminocarboxypropyltransferase</fullName>
        <ecNumber evidence="1">2.5.1.25</ecNumber>
    </recommendedName>
</protein>
<dbReference type="HOGENOM" id="CLU_066458_3_0_1"/>
<reference evidence="10" key="1">
    <citation type="submission" date="2012-12" db="EMBL/GenBank/DDBJ databases">
        <authorList>
            <person name="Hellsten U."/>
            <person name="Grimwood J."/>
            <person name="Chapman J.A."/>
            <person name="Shapiro H."/>
            <person name="Aerts A."/>
            <person name="Otillar R.P."/>
            <person name="Terry A.Y."/>
            <person name="Boore J.L."/>
            <person name="Simakov O."/>
            <person name="Marletaz F."/>
            <person name="Cho S.-J."/>
            <person name="Edsinger-Gonzales E."/>
            <person name="Havlak P."/>
            <person name="Kuo D.-H."/>
            <person name="Larsson T."/>
            <person name="Lv J."/>
            <person name="Arendt D."/>
            <person name="Savage R."/>
            <person name="Osoegawa K."/>
            <person name="de Jong P."/>
            <person name="Lindberg D.R."/>
            <person name="Seaver E.C."/>
            <person name="Weisblat D.A."/>
            <person name="Putnam N.H."/>
            <person name="Grigoriev I.V."/>
            <person name="Rokhsar D.S."/>
        </authorList>
    </citation>
    <scope>NUCLEOTIDE SEQUENCE</scope>
    <source>
        <strain evidence="10">I ESC-2004</strain>
    </source>
</reference>
<evidence type="ECO:0000256" key="5">
    <source>
        <dbReference type="ARBA" id="ARBA00034489"/>
    </source>
</evidence>
<dbReference type="STRING" id="283909.R7TJJ8"/>